<dbReference type="Proteomes" id="UP001085076">
    <property type="component" value="Miscellaneous, Linkage group lg05"/>
</dbReference>
<evidence type="ECO:0000313" key="2">
    <source>
        <dbReference type="Proteomes" id="UP001085076"/>
    </source>
</evidence>
<gene>
    <name evidence="1" type="ORF">J5N97_021389</name>
</gene>
<name>A0A9D5CI41_9LILI</name>
<reference evidence="1" key="2">
    <citation type="journal article" date="2022" name="Hortic Res">
        <title>The genome of Dioscorea zingiberensis sheds light on the biosynthesis, origin and evolution of the medicinally important diosgenin saponins.</title>
        <authorList>
            <person name="Li Y."/>
            <person name="Tan C."/>
            <person name="Li Z."/>
            <person name="Guo J."/>
            <person name="Li S."/>
            <person name="Chen X."/>
            <person name="Wang C."/>
            <person name="Dai X."/>
            <person name="Yang H."/>
            <person name="Song W."/>
            <person name="Hou L."/>
            <person name="Xu J."/>
            <person name="Tong Z."/>
            <person name="Xu A."/>
            <person name="Yuan X."/>
            <person name="Wang W."/>
            <person name="Yang Q."/>
            <person name="Chen L."/>
            <person name="Sun Z."/>
            <person name="Wang K."/>
            <person name="Pan B."/>
            <person name="Chen J."/>
            <person name="Bao Y."/>
            <person name="Liu F."/>
            <person name="Qi X."/>
            <person name="Gang D.R."/>
            <person name="Wen J."/>
            <person name="Li J."/>
        </authorList>
    </citation>
    <scope>NUCLEOTIDE SEQUENCE</scope>
    <source>
        <strain evidence="1">Dzin_1.0</strain>
    </source>
</reference>
<proteinExistence type="predicted"/>
<dbReference type="PANTHER" id="PTHR31656">
    <property type="entry name" value="ROOT CAP DOMAIN-CONTAINING PROTEIN"/>
    <property type="match status" value="1"/>
</dbReference>
<dbReference type="OrthoDB" id="2012132at2759"/>
<evidence type="ECO:0008006" key="3">
    <source>
        <dbReference type="Google" id="ProtNLM"/>
    </source>
</evidence>
<accession>A0A9D5CI41</accession>
<protein>
    <recommendedName>
        <fullName evidence="3">Root cap</fullName>
    </recommendedName>
</protein>
<dbReference type="Pfam" id="PF06830">
    <property type="entry name" value="Root_cap"/>
    <property type="match status" value="1"/>
</dbReference>
<dbReference type="AlphaFoldDB" id="A0A9D5CI41"/>
<dbReference type="EMBL" id="JAGGNH010000005">
    <property type="protein sequence ID" value="KAJ0973430.1"/>
    <property type="molecule type" value="Genomic_DNA"/>
</dbReference>
<keyword evidence="2" id="KW-1185">Reference proteome</keyword>
<sequence length="314" mass="34209">MAILLLAMAEGATDKPKTVKCKDKKGYPKCLGTKFTCPDACPRSCMADCDLCRAVCSCDKGGAVCQDPRFIGGDGITFYFHGRKDKDFCLLSDSNLHINAHFIGRRNPEMKRDFTWVQSIAILFEDHQLYIGAEKTSTWDDAVDHLDIAFDGEPILLAMEEGANWQTSANYTPLSIVRSSFSNAITVEAEGKFKITASVVPVTEEESRVHKYGVGADDCFAHLELGFKFYSLTDKVHGVLGQTYRDGYVSRVKMSSDMPVMSGEYKFSSSGLFASDCAVARFGHGAAGNVMGSDQQADITCSTGLGGRGIVCKK</sequence>
<dbReference type="InterPro" id="IPR009646">
    <property type="entry name" value="Root_cap"/>
</dbReference>
<evidence type="ECO:0000313" key="1">
    <source>
        <dbReference type="EMBL" id="KAJ0973430.1"/>
    </source>
</evidence>
<comment type="caution">
    <text evidence="1">The sequence shown here is derived from an EMBL/GenBank/DDBJ whole genome shotgun (WGS) entry which is preliminary data.</text>
</comment>
<reference evidence="1" key="1">
    <citation type="submission" date="2021-03" db="EMBL/GenBank/DDBJ databases">
        <authorList>
            <person name="Li Z."/>
            <person name="Yang C."/>
        </authorList>
    </citation>
    <scope>NUCLEOTIDE SEQUENCE</scope>
    <source>
        <strain evidence="1">Dzin_1.0</strain>
        <tissue evidence="1">Leaf</tissue>
    </source>
</reference>
<organism evidence="1 2">
    <name type="scientific">Dioscorea zingiberensis</name>
    <dbReference type="NCBI Taxonomy" id="325984"/>
    <lineage>
        <taxon>Eukaryota</taxon>
        <taxon>Viridiplantae</taxon>
        <taxon>Streptophyta</taxon>
        <taxon>Embryophyta</taxon>
        <taxon>Tracheophyta</taxon>
        <taxon>Spermatophyta</taxon>
        <taxon>Magnoliopsida</taxon>
        <taxon>Liliopsida</taxon>
        <taxon>Dioscoreales</taxon>
        <taxon>Dioscoreaceae</taxon>
        <taxon>Dioscorea</taxon>
    </lineage>
</organism>